<feature type="transmembrane region" description="Helical" evidence="7">
    <location>
        <begin position="277"/>
        <end position="297"/>
    </location>
</feature>
<keyword evidence="3" id="KW-1003">Cell membrane</keyword>
<reference evidence="10" key="1">
    <citation type="journal article" date="2016" name="Genome Announc.">
        <title>Complete genome sequence of Alkaliphilus metalliredigens strain QYMF, an alkaliphilic and metal-reducing bacterium isolated from borax-contaminated leachate ponds.</title>
        <authorList>
            <person name="Hwang C."/>
            <person name="Copeland A."/>
            <person name="Lucas S."/>
            <person name="Lapidus A."/>
            <person name="Barry K."/>
            <person name="Detter J.C."/>
            <person name="Glavina Del Rio T."/>
            <person name="Hammon N."/>
            <person name="Israni S."/>
            <person name="Dalin E."/>
            <person name="Tice H."/>
            <person name="Pitluck S."/>
            <person name="Chertkov O."/>
            <person name="Brettin T."/>
            <person name="Bruce D."/>
            <person name="Han C."/>
            <person name="Schmutz J."/>
            <person name="Larimer F."/>
            <person name="Land M.L."/>
            <person name="Hauser L."/>
            <person name="Kyrpides N."/>
            <person name="Mikhailova N."/>
            <person name="Ye Q."/>
            <person name="Zhou J."/>
            <person name="Richardson P."/>
            <person name="Fields M.W."/>
        </authorList>
    </citation>
    <scope>NUCLEOTIDE SEQUENCE [LARGE SCALE GENOMIC DNA]</scope>
    <source>
        <strain evidence="10">QYMF</strain>
    </source>
</reference>
<organism evidence="9 10">
    <name type="scientific">Alkaliphilus metalliredigens (strain QYMF)</name>
    <dbReference type="NCBI Taxonomy" id="293826"/>
    <lineage>
        <taxon>Bacteria</taxon>
        <taxon>Bacillati</taxon>
        <taxon>Bacillota</taxon>
        <taxon>Clostridia</taxon>
        <taxon>Peptostreptococcales</taxon>
        <taxon>Natronincolaceae</taxon>
        <taxon>Alkaliphilus</taxon>
    </lineage>
</organism>
<keyword evidence="6 7" id="KW-0472">Membrane</keyword>
<feature type="transmembrane region" description="Helical" evidence="7">
    <location>
        <begin position="7"/>
        <end position="26"/>
    </location>
</feature>
<accession>A6TUE6</accession>
<gene>
    <name evidence="9" type="ordered locus">Amet_3694</name>
</gene>
<feature type="transmembrane region" description="Helical" evidence="7">
    <location>
        <begin position="68"/>
        <end position="85"/>
    </location>
</feature>
<feature type="transmembrane region" description="Helical" evidence="7">
    <location>
        <begin position="32"/>
        <end position="56"/>
    </location>
</feature>
<keyword evidence="10" id="KW-1185">Reference proteome</keyword>
<dbReference type="InterPro" id="IPR050638">
    <property type="entry name" value="AA-Vitamin_Transporters"/>
</dbReference>
<evidence type="ECO:0000313" key="10">
    <source>
        <dbReference type="Proteomes" id="UP000001572"/>
    </source>
</evidence>
<dbReference type="Proteomes" id="UP000001572">
    <property type="component" value="Chromosome"/>
</dbReference>
<dbReference type="GO" id="GO:0005886">
    <property type="term" value="C:plasma membrane"/>
    <property type="evidence" value="ECO:0007669"/>
    <property type="project" value="UniProtKB-SubCell"/>
</dbReference>
<protein>
    <recommendedName>
        <fullName evidence="8">EamA domain-containing protein</fullName>
    </recommendedName>
</protein>
<evidence type="ECO:0000313" key="9">
    <source>
        <dbReference type="EMBL" id="ABR49814.1"/>
    </source>
</evidence>
<sequence length="315" mass="34318">MNKKEYLPVLAGIVVAVVFGFSFMFTKEALGVVAPFHLLGLRFMVATTVLTILKLLGLIKINFKGKRLQVLLVLSLFQPVSYFIFETLGVKMTSSSQAGMMIALIPVVVAILGTIFLKEKPGKIQSVFIGLSVVGVVFIAIMTGNVDIGSSLAGIFVLLGAVISAGVFNILSRQSSLRFTPVEITFVMMWVGVVTFNTIAITQHLITGEITQYFSPLADPTVLTAILYLGILSSVIAFFMVNFMLSKIEASKSAVFSNLTTVVSIVAGVFIRNEPFYWFHVIGGMMILAGVWGTNYYGHKRASALIKEKYETLQS</sequence>
<dbReference type="SUPFAM" id="SSF103481">
    <property type="entry name" value="Multidrug resistance efflux transporter EmrE"/>
    <property type="match status" value="2"/>
</dbReference>
<comment type="subcellular location">
    <subcellularLocation>
        <location evidence="1">Cell membrane</location>
        <topology evidence="1">Multi-pass membrane protein</topology>
    </subcellularLocation>
</comment>
<dbReference type="Pfam" id="PF00892">
    <property type="entry name" value="EamA"/>
    <property type="match status" value="2"/>
</dbReference>
<dbReference type="HOGENOM" id="CLU_033863_4_0_9"/>
<dbReference type="RefSeq" id="WP_012064774.1">
    <property type="nucleotide sequence ID" value="NC_009633.1"/>
</dbReference>
<keyword evidence="4 7" id="KW-0812">Transmembrane</keyword>
<dbReference type="KEGG" id="amt:Amet_3694"/>
<feature type="transmembrane region" description="Helical" evidence="7">
    <location>
        <begin position="184"/>
        <end position="206"/>
    </location>
</feature>
<comment type="similarity">
    <text evidence="2">Belongs to the EamA transporter family.</text>
</comment>
<dbReference type="PANTHER" id="PTHR32322">
    <property type="entry name" value="INNER MEMBRANE TRANSPORTER"/>
    <property type="match status" value="1"/>
</dbReference>
<feature type="domain" description="EamA" evidence="8">
    <location>
        <begin position="9"/>
        <end position="140"/>
    </location>
</feature>
<evidence type="ECO:0000256" key="4">
    <source>
        <dbReference type="ARBA" id="ARBA00022692"/>
    </source>
</evidence>
<evidence type="ECO:0000256" key="7">
    <source>
        <dbReference type="SAM" id="Phobius"/>
    </source>
</evidence>
<feature type="transmembrane region" description="Helical" evidence="7">
    <location>
        <begin position="226"/>
        <end position="245"/>
    </location>
</feature>
<dbReference type="InterPro" id="IPR000620">
    <property type="entry name" value="EamA_dom"/>
</dbReference>
<evidence type="ECO:0000256" key="2">
    <source>
        <dbReference type="ARBA" id="ARBA00007362"/>
    </source>
</evidence>
<keyword evidence="5 7" id="KW-1133">Transmembrane helix</keyword>
<feature type="transmembrane region" description="Helical" evidence="7">
    <location>
        <begin position="124"/>
        <end position="142"/>
    </location>
</feature>
<dbReference type="AlphaFoldDB" id="A6TUE6"/>
<dbReference type="eggNOG" id="COG0697">
    <property type="taxonomic scope" value="Bacteria"/>
</dbReference>
<dbReference type="EMBL" id="CP000724">
    <property type="protein sequence ID" value="ABR49814.1"/>
    <property type="molecule type" value="Genomic_DNA"/>
</dbReference>
<evidence type="ECO:0000256" key="6">
    <source>
        <dbReference type="ARBA" id="ARBA00023136"/>
    </source>
</evidence>
<dbReference type="PANTHER" id="PTHR32322:SF18">
    <property type="entry name" value="S-ADENOSYLMETHIONINE_S-ADENOSYLHOMOCYSTEINE TRANSPORTER"/>
    <property type="match status" value="1"/>
</dbReference>
<dbReference type="STRING" id="293826.Amet_3694"/>
<evidence type="ECO:0000256" key="1">
    <source>
        <dbReference type="ARBA" id="ARBA00004651"/>
    </source>
</evidence>
<dbReference type="InterPro" id="IPR037185">
    <property type="entry name" value="EmrE-like"/>
</dbReference>
<feature type="transmembrane region" description="Helical" evidence="7">
    <location>
        <begin position="148"/>
        <end position="172"/>
    </location>
</feature>
<name>A6TUE6_ALKMQ</name>
<evidence type="ECO:0000256" key="5">
    <source>
        <dbReference type="ARBA" id="ARBA00022989"/>
    </source>
</evidence>
<evidence type="ECO:0000259" key="8">
    <source>
        <dbReference type="Pfam" id="PF00892"/>
    </source>
</evidence>
<evidence type="ECO:0000256" key="3">
    <source>
        <dbReference type="ARBA" id="ARBA00022475"/>
    </source>
</evidence>
<feature type="transmembrane region" description="Helical" evidence="7">
    <location>
        <begin position="254"/>
        <end position="271"/>
    </location>
</feature>
<feature type="transmembrane region" description="Helical" evidence="7">
    <location>
        <begin position="97"/>
        <end position="117"/>
    </location>
</feature>
<proteinExistence type="inferred from homology"/>
<feature type="domain" description="EamA" evidence="8">
    <location>
        <begin position="153"/>
        <end position="295"/>
    </location>
</feature>